<evidence type="ECO:0000259" key="1">
    <source>
        <dbReference type="Pfam" id="PF09565"/>
    </source>
</evidence>
<proteinExistence type="predicted"/>
<evidence type="ECO:0000313" key="2">
    <source>
        <dbReference type="EMBL" id="AHC40159.1"/>
    </source>
</evidence>
<evidence type="ECO:0000313" key="3">
    <source>
        <dbReference type="Proteomes" id="UP000018745"/>
    </source>
</evidence>
<sequence length="208" mass="24510">MKLKRSFLVLVFVLYWEKGNKKSFNDCFRRELNKSDRLEIAVGFCSHKSLKELERLVLQGAIKNVCVILGMYYFDGLPKWLYELALEINERWRQFGIGEIRLVHSCKYHGKLYCFYRNNKISSAIIGSPNLSFLVENQVDGPDQHEIALLTNNPRTLKKFAKYLEYLKSRRISEKIEALEKYKSRTKEDPDLGGERRQSKIIYKIFSP</sequence>
<dbReference type="Pfam" id="PF09565">
    <property type="entry name" value="RE_NgoFVII"/>
    <property type="match status" value="1"/>
</dbReference>
<reference evidence="2 3" key="1">
    <citation type="journal article" date="2014" name="Genome Announc.">
        <title>Complete Genome Sequence of Mycoplasma ovis Strain Michigan, a Hemoplasma of Sheep with Two Distinct 16S rRNA Genes.</title>
        <authorList>
            <person name="Deshuillers P.L."/>
            <person name="Santos A.P."/>
            <person name="do Nascimento N.C."/>
            <person name="Hampel J.A."/>
            <person name="Bergin I.L."/>
            <person name="Dyson M.C."/>
            <person name="Messick J.B."/>
        </authorList>
    </citation>
    <scope>NUCLEOTIDE SEQUENCE [LARGE SCALE GENOMIC DNA]</scope>
    <source>
        <strain evidence="2 3">Michigan</strain>
    </source>
</reference>
<feature type="domain" description="Restriction endonuclease type II NgoFVII N-terminal" evidence="1">
    <location>
        <begin position="24"/>
        <end position="180"/>
    </location>
</feature>
<gene>
    <name evidence="2" type="ORF">OVS_00855</name>
</gene>
<dbReference type="Proteomes" id="UP000018745">
    <property type="component" value="Chromosome"/>
</dbReference>
<dbReference type="Gene3D" id="3.30.870.10">
    <property type="entry name" value="Endonuclease Chain A"/>
    <property type="match status" value="1"/>
</dbReference>
<organism evidence="2 3">
    <name type="scientific">Mycoplasma ovis str. Michigan</name>
    <dbReference type="NCBI Taxonomy" id="1415773"/>
    <lineage>
        <taxon>Bacteria</taxon>
        <taxon>Bacillati</taxon>
        <taxon>Mycoplasmatota</taxon>
        <taxon>Mollicutes</taxon>
        <taxon>Mycoplasmataceae</taxon>
        <taxon>Mycoplasma</taxon>
    </lineage>
</organism>
<protein>
    <recommendedName>
        <fullName evidence="1">Restriction endonuclease type II NgoFVII N-terminal domain-containing protein</fullName>
    </recommendedName>
</protein>
<dbReference type="EMBL" id="CP006935">
    <property type="protein sequence ID" value="AHC40159.1"/>
    <property type="molecule type" value="Genomic_DNA"/>
</dbReference>
<name>A0ABM5P1M2_9MOLU</name>
<accession>A0ABM5P1M2</accession>
<dbReference type="InterPro" id="IPR019065">
    <property type="entry name" value="RE_NgoFVII_N"/>
</dbReference>
<keyword evidence="3" id="KW-1185">Reference proteome</keyword>
<dbReference type="RefSeq" id="WP_024070964.1">
    <property type="nucleotide sequence ID" value="NC_023062.1"/>
</dbReference>